<reference evidence="2" key="1">
    <citation type="journal article" date="2023" name="Mol. Biol. Evol.">
        <title>Third-Generation Sequencing Reveals the Adaptive Role of the Epigenome in Three Deep-Sea Polychaetes.</title>
        <authorList>
            <person name="Perez M."/>
            <person name="Aroh O."/>
            <person name="Sun Y."/>
            <person name="Lan Y."/>
            <person name="Juniper S.K."/>
            <person name="Young C.R."/>
            <person name="Angers B."/>
            <person name="Qian P.Y."/>
        </authorList>
    </citation>
    <scope>NUCLEOTIDE SEQUENCE</scope>
    <source>
        <strain evidence="2">P08H-3</strain>
    </source>
</reference>
<proteinExistence type="predicted"/>
<feature type="region of interest" description="Disordered" evidence="1">
    <location>
        <begin position="1"/>
        <end position="58"/>
    </location>
</feature>
<accession>A0AAD9J180</accession>
<dbReference type="AlphaFoldDB" id="A0AAD9J180"/>
<feature type="compositionally biased region" description="Basic and acidic residues" evidence="1">
    <location>
        <begin position="111"/>
        <end position="120"/>
    </location>
</feature>
<evidence type="ECO:0000313" key="2">
    <source>
        <dbReference type="EMBL" id="KAK2144423.1"/>
    </source>
</evidence>
<feature type="compositionally biased region" description="Polar residues" evidence="1">
    <location>
        <begin position="1"/>
        <end position="15"/>
    </location>
</feature>
<protein>
    <submittedName>
        <fullName evidence="2">Uncharacterized protein</fullName>
    </submittedName>
</protein>
<name>A0AAD9J180_9ANNE</name>
<evidence type="ECO:0000313" key="3">
    <source>
        <dbReference type="Proteomes" id="UP001208570"/>
    </source>
</evidence>
<sequence>MTVNTLNRASGQQTADLVVTVDGQPKSIDGDKSASDGGRQRRPTQPPTITDSPGAMSDDIYQRNYDAIIEKAARLPADVRRRLLVQFEKTFGRRRSTQQQQQQHRPSARPSSEDRPETRTDSVLSRLRQRYGDNIPQTVMDRIDRVRDRLVRNNTRTGNGTNTGSVTWNNKTTTTTLVHHRNQSITEIAIYRVNKRQPTY</sequence>
<organism evidence="2 3">
    <name type="scientific">Paralvinella palmiformis</name>
    <dbReference type="NCBI Taxonomy" id="53620"/>
    <lineage>
        <taxon>Eukaryota</taxon>
        <taxon>Metazoa</taxon>
        <taxon>Spiralia</taxon>
        <taxon>Lophotrochozoa</taxon>
        <taxon>Annelida</taxon>
        <taxon>Polychaeta</taxon>
        <taxon>Sedentaria</taxon>
        <taxon>Canalipalpata</taxon>
        <taxon>Terebellida</taxon>
        <taxon>Terebelliformia</taxon>
        <taxon>Alvinellidae</taxon>
        <taxon>Paralvinella</taxon>
    </lineage>
</organism>
<dbReference type="Proteomes" id="UP001208570">
    <property type="component" value="Unassembled WGS sequence"/>
</dbReference>
<keyword evidence="3" id="KW-1185">Reference proteome</keyword>
<dbReference type="EMBL" id="JAODUP010000758">
    <property type="protein sequence ID" value="KAK2144423.1"/>
    <property type="molecule type" value="Genomic_DNA"/>
</dbReference>
<feature type="region of interest" description="Disordered" evidence="1">
    <location>
        <begin position="90"/>
        <end position="131"/>
    </location>
</feature>
<evidence type="ECO:0000256" key="1">
    <source>
        <dbReference type="SAM" id="MobiDB-lite"/>
    </source>
</evidence>
<comment type="caution">
    <text evidence="2">The sequence shown here is derived from an EMBL/GenBank/DDBJ whole genome shotgun (WGS) entry which is preliminary data.</text>
</comment>
<gene>
    <name evidence="2" type="ORF">LSH36_758g00055</name>
</gene>